<proteinExistence type="predicted"/>
<dbReference type="Proteomes" id="UP000554482">
    <property type="component" value="Unassembled WGS sequence"/>
</dbReference>
<reference evidence="2 3" key="1">
    <citation type="submission" date="2020-06" db="EMBL/GenBank/DDBJ databases">
        <title>Transcriptomic and genomic resources for Thalictrum thalictroides and T. hernandezii: Facilitating candidate gene discovery in an emerging model plant lineage.</title>
        <authorList>
            <person name="Arias T."/>
            <person name="Riano-Pachon D.M."/>
            <person name="Di Stilio V.S."/>
        </authorList>
    </citation>
    <scope>NUCLEOTIDE SEQUENCE [LARGE SCALE GENOMIC DNA]</scope>
    <source>
        <strain evidence="3">cv. WT478/WT964</strain>
        <tissue evidence="2">Leaves</tissue>
    </source>
</reference>
<accession>A0A7J6VPN2</accession>
<name>A0A7J6VPN2_THATH</name>
<protein>
    <submittedName>
        <fullName evidence="2">At-rich interactive domain-containing protein</fullName>
    </submittedName>
</protein>
<feature type="region of interest" description="Disordered" evidence="1">
    <location>
        <begin position="324"/>
        <end position="361"/>
    </location>
</feature>
<organism evidence="2 3">
    <name type="scientific">Thalictrum thalictroides</name>
    <name type="common">Rue-anemone</name>
    <name type="synonym">Anemone thalictroides</name>
    <dbReference type="NCBI Taxonomy" id="46969"/>
    <lineage>
        <taxon>Eukaryota</taxon>
        <taxon>Viridiplantae</taxon>
        <taxon>Streptophyta</taxon>
        <taxon>Embryophyta</taxon>
        <taxon>Tracheophyta</taxon>
        <taxon>Spermatophyta</taxon>
        <taxon>Magnoliopsida</taxon>
        <taxon>Ranunculales</taxon>
        <taxon>Ranunculaceae</taxon>
        <taxon>Thalictroideae</taxon>
        <taxon>Thalictrum</taxon>
    </lineage>
</organism>
<evidence type="ECO:0000256" key="1">
    <source>
        <dbReference type="SAM" id="MobiDB-lite"/>
    </source>
</evidence>
<dbReference type="EMBL" id="JABWDY010029179">
    <property type="protein sequence ID" value="KAF5186508.1"/>
    <property type="molecule type" value="Genomic_DNA"/>
</dbReference>
<dbReference type="AlphaFoldDB" id="A0A7J6VPN2"/>
<gene>
    <name evidence="2" type="ORF">FRX31_023905</name>
</gene>
<dbReference type="CDD" id="cd00167">
    <property type="entry name" value="SANT"/>
    <property type="match status" value="1"/>
</dbReference>
<dbReference type="OrthoDB" id="1908944at2759"/>
<dbReference type="PANTHER" id="PTHR46872">
    <property type="entry name" value="DNA BINDING PROTEIN"/>
    <property type="match status" value="1"/>
</dbReference>
<keyword evidence="3" id="KW-1185">Reference proteome</keyword>
<comment type="caution">
    <text evidence="2">The sequence shown here is derived from an EMBL/GenBank/DDBJ whole genome shotgun (WGS) entry which is preliminary data.</text>
</comment>
<dbReference type="PANTHER" id="PTHR46872:SF10">
    <property type="entry name" value="MYB-LIKE DOMAIN-CONTAINING PROTEIN"/>
    <property type="match status" value="1"/>
</dbReference>
<evidence type="ECO:0000313" key="3">
    <source>
        <dbReference type="Proteomes" id="UP000554482"/>
    </source>
</evidence>
<dbReference type="InterPro" id="IPR001005">
    <property type="entry name" value="SANT/Myb"/>
</dbReference>
<evidence type="ECO:0000313" key="2">
    <source>
        <dbReference type="EMBL" id="KAF5186508.1"/>
    </source>
</evidence>
<feature type="compositionally biased region" description="Acidic residues" evidence="1">
    <location>
        <begin position="331"/>
        <end position="356"/>
    </location>
</feature>
<sequence>MVLKRPFGDEELCSVHLWKQPRQLECGNQLSSFVETVSHNDVTQRTHYPAGEIQGDLNKCQYGDTLVSENVGIDKDFETAPSSNTFVTSIPSQEGSKSEATVCFSFFPGLFDPDHLIRPCAENQDISSSVFDFLPRRLVSIGPDHQADVPVWGAHNINIDVGSSDATVPSDSSCEFLGSSQKIDDDNSEKMLGTCVVPMPDFEATLFDRDKVGFGKIDCSCLDEGSMRCVRQHIVEAREKLIVTLGRETFLGLGFGNMGEEVATNWSEEEEQVFHEVVFSNPASLGKNFWDHLWVVFPSRTKKEIVSYYFNVFMLRKRGEQNRLDPINVDSDNDEWQGSDDGDEELGAAEEDEDSVVESPVNDDYPFHRTLVLKSLKDPIHGNYMVECPDDDVFFPHREQYESGDDESCDNNMGDDGVVARGDDNGNLDCFSEACNVHRKYMVETPENDGFCPCKHYLSGEDESCDNNVGNDGVACRRAEDTGKLDYFSEPCNGKSLADSSSGPAHLKNSEEDYDLQDDLCTSYECQLSRGGSSFPTVAAAKQECRVESDHGKQFQNSYDGLTSMSNHGYDLETCDGKVWDVGFLSSCKADVDLLPTCNMIEEVFGDETWNKGNKGMN</sequence>